<dbReference type="Proteomes" id="UP000325577">
    <property type="component" value="Linkage Group LG18"/>
</dbReference>
<accession>A0A5J5AUS0</accession>
<feature type="region of interest" description="Disordered" evidence="1">
    <location>
        <begin position="19"/>
        <end position="51"/>
    </location>
</feature>
<dbReference type="EMBL" id="CM018041">
    <property type="protein sequence ID" value="KAA8534663.1"/>
    <property type="molecule type" value="Genomic_DNA"/>
</dbReference>
<reference evidence="2 3" key="1">
    <citation type="submission" date="2019-09" db="EMBL/GenBank/DDBJ databases">
        <title>A chromosome-level genome assembly of the Chinese tupelo Nyssa sinensis.</title>
        <authorList>
            <person name="Yang X."/>
            <person name="Kang M."/>
            <person name="Yang Y."/>
            <person name="Xiong H."/>
            <person name="Wang M."/>
            <person name="Zhang Z."/>
            <person name="Wang Z."/>
            <person name="Wu H."/>
            <person name="Ma T."/>
            <person name="Liu J."/>
            <person name="Xi Z."/>
        </authorList>
    </citation>
    <scope>NUCLEOTIDE SEQUENCE [LARGE SCALE GENOMIC DNA]</scope>
    <source>
        <strain evidence="2">J267</strain>
        <tissue evidence="2">Leaf</tissue>
    </source>
</reference>
<keyword evidence="3" id="KW-1185">Reference proteome</keyword>
<evidence type="ECO:0000313" key="2">
    <source>
        <dbReference type="EMBL" id="KAA8534663.1"/>
    </source>
</evidence>
<proteinExistence type="predicted"/>
<evidence type="ECO:0000256" key="1">
    <source>
        <dbReference type="SAM" id="MobiDB-lite"/>
    </source>
</evidence>
<dbReference type="AlphaFoldDB" id="A0A5J5AUS0"/>
<evidence type="ECO:0000313" key="3">
    <source>
        <dbReference type="Proteomes" id="UP000325577"/>
    </source>
</evidence>
<sequence length="114" mass="13111">MVDRRSRLPVVVRCRVERKQPTEKGKERLGQQAANQRVRKKPRQVVSDSGLAEGPWSITDVRLVQRVRIAGWSCNGINGFQVGLLIRSWPCLETTLYSSKLCEWMLQFVVRDCV</sequence>
<name>A0A5J5AUS0_9ASTE</name>
<gene>
    <name evidence="2" type="ORF">F0562_032180</name>
</gene>
<protein>
    <submittedName>
        <fullName evidence="2">Uncharacterized protein</fullName>
    </submittedName>
</protein>
<feature type="compositionally biased region" description="Basic and acidic residues" evidence="1">
    <location>
        <begin position="19"/>
        <end position="29"/>
    </location>
</feature>
<organism evidence="2 3">
    <name type="scientific">Nyssa sinensis</name>
    <dbReference type="NCBI Taxonomy" id="561372"/>
    <lineage>
        <taxon>Eukaryota</taxon>
        <taxon>Viridiplantae</taxon>
        <taxon>Streptophyta</taxon>
        <taxon>Embryophyta</taxon>
        <taxon>Tracheophyta</taxon>
        <taxon>Spermatophyta</taxon>
        <taxon>Magnoliopsida</taxon>
        <taxon>eudicotyledons</taxon>
        <taxon>Gunneridae</taxon>
        <taxon>Pentapetalae</taxon>
        <taxon>asterids</taxon>
        <taxon>Cornales</taxon>
        <taxon>Nyssaceae</taxon>
        <taxon>Nyssa</taxon>
    </lineage>
</organism>